<feature type="non-terminal residue" evidence="1">
    <location>
        <position position="300"/>
    </location>
</feature>
<proteinExistence type="predicted"/>
<dbReference type="PANTHER" id="PTHR43675:SF30">
    <property type="entry name" value="CYCLOPROPANE-FATTY-ACYL-PHOSPHOLIPID SYNTHASE"/>
    <property type="match status" value="1"/>
</dbReference>
<accession>A0A8T2EUJ5</accession>
<sequence>SNRKHMVMSLIEKAARFFFTRFLTHFISTGCVTIFEGGNMVTFEGKDSRCHLKSELEIHSPQFYWKVMTQVDLGLADAYINGDFSFVNKETGLLNLIMILIASKELNSNLAEKRGRWTPIFLTTGLSSAKHFLKHLYRQNNLTQARRNISRHYDLSNELFTIFLDDTMSYSSGVFKSDDEELKIAQMRKIYLLIEKTAYLSCSIENVENIGIHYYQTLRLWRKNFFERQKQITDLGFDDRFVRTCEYYFDYCAAGFKTRTVGDYQIVFSRPGNVIALGDDSFYSSPLTQKKQLQMNHFDS</sequence>
<evidence type="ECO:0000313" key="1">
    <source>
        <dbReference type="EMBL" id="KAG7626304.1"/>
    </source>
</evidence>
<dbReference type="PANTHER" id="PTHR43675">
    <property type="entry name" value="ARSENITE METHYLTRANSFERASE"/>
    <property type="match status" value="1"/>
</dbReference>
<comment type="caution">
    <text evidence="1">The sequence shown here is derived from an EMBL/GenBank/DDBJ whole genome shotgun (WGS) entry which is preliminary data.</text>
</comment>
<dbReference type="GO" id="GO:0008168">
    <property type="term" value="F:methyltransferase activity"/>
    <property type="evidence" value="ECO:0007669"/>
    <property type="project" value="UniProtKB-KW"/>
</dbReference>
<evidence type="ECO:0000313" key="2">
    <source>
        <dbReference type="Proteomes" id="UP000694240"/>
    </source>
</evidence>
<gene>
    <name evidence="1" type="ORF">ISN45_At03g024650</name>
</gene>
<protein>
    <submittedName>
        <fullName evidence="1">S-adenosyl-L-methionine-dependent methyltransferase</fullName>
    </submittedName>
</protein>
<reference evidence="1 2" key="1">
    <citation type="submission" date="2020-12" db="EMBL/GenBank/DDBJ databases">
        <title>Concerted genomic and epigenomic changes stabilize Arabidopsis allopolyploids.</title>
        <authorList>
            <person name="Chen Z."/>
        </authorList>
    </citation>
    <scope>NUCLEOTIDE SEQUENCE [LARGE SCALE GENOMIC DNA]</scope>
    <source>
        <strain evidence="1">Allo738</strain>
        <tissue evidence="1">Leaf</tissue>
    </source>
</reference>
<dbReference type="InterPro" id="IPR026669">
    <property type="entry name" value="Arsenite_MeTrfase-like"/>
</dbReference>
<dbReference type="AlphaFoldDB" id="A0A8T2EUJ5"/>
<dbReference type="Pfam" id="PF02353">
    <property type="entry name" value="CMAS"/>
    <property type="match status" value="2"/>
</dbReference>
<keyword evidence="2" id="KW-1185">Reference proteome</keyword>
<dbReference type="GO" id="GO:0032259">
    <property type="term" value="P:methylation"/>
    <property type="evidence" value="ECO:0007669"/>
    <property type="project" value="UniProtKB-KW"/>
</dbReference>
<dbReference type="EMBL" id="JAEFBK010000003">
    <property type="protein sequence ID" value="KAG7626304.1"/>
    <property type="molecule type" value="Genomic_DNA"/>
</dbReference>
<keyword evidence="1" id="KW-0808">Transferase</keyword>
<dbReference type="Proteomes" id="UP000694240">
    <property type="component" value="Chromosome 3"/>
</dbReference>
<organism evidence="1 2">
    <name type="scientific">Arabidopsis thaliana x Arabidopsis arenosa</name>
    <dbReference type="NCBI Taxonomy" id="1240361"/>
    <lineage>
        <taxon>Eukaryota</taxon>
        <taxon>Viridiplantae</taxon>
        <taxon>Streptophyta</taxon>
        <taxon>Embryophyta</taxon>
        <taxon>Tracheophyta</taxon>
        <taxon>Spermatophyta</taxon>
        <taxon>Magnoliopsida</taxon>
        <taxon>eudicotyledons</taxon>
        <taxon>Gunneridae</taxon>
        <taxon>Pentapetalae</taxon>
        <taxon>rosids</taxon>
        <taxon>malvids</taxon>
        <taxon>Brassicales</taxon>
        <taxon>Brassicaceae</taxon>
        <taxon>Camelineae</taxon>
        <taxon>Arabidopsis</taxon>
    </lineage>
</organism>
<name>A0A8T2EUJ5_9BRAS</name>
<keyword evidence="1" id="KW-0489">Methyltransferase</keyword>